<dbReference type="EMBL" id="BLXT01006948">
    <property type="protein sequence ID" value="GFO34844.1"/>
    <property type="molecule type" value="Genomic_DNA"/>
</dbReference>
<evidence type="ECO:0000259" key="2">
    <source>
        <dbReference type="PROSITE" id="PS00036"/>
    </source>
</evidence>
<feature type="compositionally biased region" description="Low complexity" evidence="1">
    <location>
        <begin position="42"/>
        <end position="56"/>
    </location>
</feature>
<evidence type="ECO:0000256" key="1">
    <source>
        <dbReference type="SAM" id="MobiDB-lite"/>
    </source>
</evidence>
<dbReference type="PROSITE" id="PS00036">
    <property type="entry name" value="BZIP_BASIC"/>
    <property type="match status" value="1"/>
</dbReference>
<name>A0AAV4CSM5_9GAST</name>
<accession>A0AAV4CSM5</accession>
<reference evidence="3 4" key="1">
    <citation type="journal article" date="2021" name="Elife">
        <title>Chloroplast acquisition without the gene transfer in kleptoplastic sea slugs, Plakobranchus ocellatus.</title>
        <authorList>
            <person name="Maeda T."/>
            <person name="Takahashi S."/>
            <person name="Yoshida T."/>
            <person name="Shimamura S."/>
            <person name="Takaki Y."/>
            <person name="Nagai Y."/>
            <person name="Toyoda A."/>
            <person name="Suzuki Y."/>
            <person name="Arimoto A."/>
            <person name="Ishii H."/>
            <person name="Satoh N."/>
            <person name="Nishiyama T."/>
            <person name="Hasebe M."/>
            <person name="Maruyama T."/>
            <person name="Minagawa J."/>
            <person name="Obokata J."/>
            <person name="Shigenobu S."/>
        </authorList>
    </citation>
    <scope>NUCLEOTIDE SEQUENCE [LARGE SCALE GENOMIC DNA]</scope>
</reference>
<dbReference type="GO" id="GO:0003700">
    <property type="term" value="F:DNA-binding transcription factor activity"/>
    <property type="evidence" value="ECO:0007669"/>
    <property type="project" value="InterPro"/>
</dbReference>
<feature type="region of interest" description="Disordered" evidence="1">
    <location>
        <begin position="109"/>
        <end position="128"/>
    </location>
</feature>
<dbReference type="InterPro" id="IPR004827">
    <property type="entry name" value="bZIP"/>
</dbReference>
<organism evidence="3 4">
    <name type="scientific">Plakobranchus ocellatus</name>
    <dbReference type="NCBI Taxonomy" id="259542"/>
    <lineage>
        <taxon>Eukaryota</taxon>
        <taxon>Metazoa</taxon>
        <taxon>Spiralia</taxon>
        <taxon>Lophotrochozoa</taxon>
        <taxon>Mollusca</taxon>
        <taxon>Gastropoda</taxon>
        <taxon>Heterobranchia</taxon>
        <taxon>Euthyneura</taxon>
        <taxon>Panpulmonata</taxon>
        <taxon>Sacoglossa</taxon>
        <taxon>Placobranchoidea</taxon>
        <taxon>Plakobranchidae</taxon>
        <taxon>Plakobranchus</taxon>
    </lineage>
</organism>
<sequence>MPATCIRTGHRHFVQMESSCDLDKFLKLLMMESQVANEESEQQQQQDQNQQLQNEQQELRQRDISEKLLKNAKQDHWILQHDGLTLKPRLQQDNIATYAIQSQMPLVKLEPPETPPTPETPPSPDTKSVLKATIQRRRRATGQGDFENLFTEKEPCQLTEEDVMKRERRRQQNRVSARTFRTKKKLLQENAKK</sequence>
<evidence type="ECO:0000313" key="3">
    <source>
        <dbReference type="EMBL" id="GFO34844.1"/>
    </source>
</evidence>
<evidence type="ECO:0000313" key="4">
    <source>
        <dbReference type="Proteomes" id="UP000735302"/>
    </source>
</evidence>
<feature type="compositionally biased region" description="Pro residues" evidence="1">
    <location>
        <begin position="112"/>
        <end position="124"/>
    </location>
</feature>
<feature type="domain" description="BZIP" evidence="2">
    <location>
        <begin position="168"/>
        <end position="183"/>
    </location>
</feature>
<dbReference type="Proteomes" id="UP000735302">
    <property type="component" value="Unassembled WGS sequence"/>
</dbReference>
<comment type="caution">
    <text evidence="3">The sequence shown here is derived from an EMBL/GenBank/DDBJ whole genome shotgun (WGS) entry which is preliminary data.</text>
</comment>
<feature type="region of interest" description="Disordered" evidence="1">
    <location>
        <begin position="161"/>
        <end position="193"/>
    </location>
</feature>
<protein>
    <submittedName>
        <fullName evidence="3">Basic leucine zipper transcriptional factor atf-like 3</fullName>
    </submittedName>
</protein>
<gene>
    <name evidence="3" type="ORF">PoB_006134900</name>
</gene>
<feature type="region of interest" description="Disordered" evidence="1">
    <location>
        <begin position="36"/>
        <end position="58"/>
    </location>
</feature>
<proteinExistence type="predicted"/>
<keyword evidence="4" id="KW-1185">Reference proteome</keyword>
<dbReference type="AlphaFoldDB" id="A0AAV4CSM5"/>
<feature type="non-terminal residue" evidence="3">
    <location>
        <position position="193"/>
    </location>
</feature>